<dbReference type="OrthoDB" id="4867494at2759"/>
<feature type="chain" id="PRO_5019332714" evidence="2">
    <location>
        <begin position="19"/>
        <end position="153"/>
    </location>
</feature>
<feature type="compositionally biased region" description="Polar residues" evidence="1">
    <location>
        <begin position="46"/>
        <end position="66"/>
    </location>
</feature>
<dbReference type="AlphaFoldDB" id="A0A420YAR1"/>
<organism evidence="3 4">
    <name type="scientific">Coniochaeta pulveracea</name>
    <dbReference type="NCBI Taxonomy" id="177199"/>
    <lineage>
        <taxon>Eukaryota</taxon>
        <taxon>Fungi</taxon>
        <taxon>Dikarya</taxon>
        <taxon>Ascomycota</taxon>
        <taxon>Pezizomycotina</taxon>
        <taxon>Sordariomycetes</taxon>
        <taxon>Sordariomycetidae</taxon>
        <taxon>Coniochaetales</taxon>
        <taxon>Coniochaetaceae</taxon>
        <taxon>Coniochaeta</taxon>
    </lineage>
</organism>
<name>A0A420YAR1_9PEZI</name>
<keyword evidence="2" id="KW-0732">Signal</keyword>
<feature type="region of interest" description="Disordered" evidence="1">
    <location>
        <begin position="27"/>
        <end position="113"/>
    </location>
</feature>
<feature type="signal peptide" evidence="2">
    <location>
        <begin position="1"/>
        <end position="18"/>
    </location>
</feature>
<keyword evidence="4" id="KW-1185">Reference proteome</keyword>
<gene>
    <name evidence="3" type="ORF">DL546_007145</name>
</gene>
<evidence type="ECO:0000256" key="2">
    <source>
        <dbReference type="SAM" id="SignalP"/>
    </source>
</evidence>
<proteinExistence type="predicted"/>
<evidence type="ECO:0000313" key="3">
    <source>
        <dbReference type="EMBL" id="RKU44973.1"/>
    </source>
</evidence>
<evidence type="ECO:0000256" key="1">
    <source>
        <dbReference type="SAM" id="MobiDB-lite"/>
    </source>
</evidence>
<protein>
    <submittedName>
        <fullName evidence="3">Uncharacterized protein</fullName>
    </submittedName>
</protein>
<sequence>MKAFSALLGAGLATAVVGQSASEVTVTALPAPSAPSGAEPPPFSISVVTASSPNTPTAPLSSTVFVSANPPPLPSSAISPIAPVPPPSGSVPAPSLSQPGSSVPAPSPSGGGGGSVPGAGMCGLGYTYCGYILRDHQGKNSHHPPPPFFVAPY</sequence>
<comment type="caution">
    <text evidence="3">The sequence shown here is derived from an EMBL/GenBank/DDBJ whole genome shotgun (WGS) entry which is preliminary data.</text>
</comment>
<reference evidence="3 4" key="1">
    <citation type="submission" date="2018-08" db="EMBL/GenBank/DDBJ databases">
        <title>Draft genome of the lignicolous fungus Coniochaeta pulveracea.</title>
        <authorList>
            <person name="Borstlap C.J."/>
            <person name="De Witt R.N."/>
            <person name="Botha A."/>
            <person name="Volschenk H."/>
        </authorList>
    </citation>
    <scope>NUCLEOTIDE SEQUENCE [LARGE SCALE GENOMIC DNA]</scope>
    <source>
        <strain evidence="3 4">CAB683</strain>
    </source>
</reference>
<feature type="compositionally biased region" description="Low complexity" evidence="1">
    <location>
        <begin position="90"/>
        <end position="104"/>
    </location>
</feature>
<dbReference type="EMBL" id="QVQW01000025">
    <property type="protein sequence ID" value="RKU44973.1"/>
    <property type="molecule type" value="Genomic_DNA"/>
</dbReference>
<accession>A0A420YAR1</accession>
<dbReference type="Proteomes" id="UP000275385">
    <property type="component" value="Unassembled WGS sequence"/>
</dbReference>
<evidence type="ECO:0000313" key="4">
    <source>
        <dbReference type="Proteomes" id="UP000275385"/>
    </source>
</evidence>